<name>A0A3S4US53_9ACTN</name>
<dbReference type="RefSeq" id="WP_028703950.1">
    <property type="nucleotide sequence ID" value="NZ_LR134473.1"/>
</dbReference>
<gene>
    <name evidence="1" type="ORF">NCTC13652_02139</name>
</gene>
<dbReference type="AlphaFoldDB" id="A0A3S4US53"/>
<organism evidence="1 2">
    <name type="scientific">Acidipropionibacterium jensenii</name>
    <dbReference type="NCBI Taxonomy" id="1749"/>
    <lineage>
        <taxon>Bacteria</taxon>
        <taxon>Bacillati</taxon>
        <taxon>Actinomycetota</taxon>
        <taxon>Actinomycetes</taxon>
        <taxon>Propionibacteriales</taxon>
        <taxon>Propionibacteriaceae</taxon>
        <taxon>Acidipropionibacterium</taxon>
    </lineage>
</organism>
<reference evidence="1 2" key="1">
    <citation type="submission" date="2018-12" db="EMBL/GenBank/DDBJ databases">
        <authorList>
            <consortium name="Pathogen Informatics"/>
        </authorList>
    </citation>
    <scope>NUCLEOTIDE SEQUENCE [LARGE SCALE GENOMIC DNA]</scope>
    <source>
        <strain evidence="1 2">NCTC13652</strain>
    </source>
</reference>
<accession>A0A3S4US53</accession>
<evidence type="ECO:0000313" key="1">
    <source>
        <dbReference type="EMBL" id="VEI03923.1"/>
    </source>
</evidence>
<keyword evidence="2" id="KW-1185">Reference proteome</keyword>
<dbReference type="Proteomes" id="UP000277858">
    <property type="component" value="Chromosome"/>
</dbReference>
<protein>
    <submittedName>
        <fullName evidence="1">Uncharacterized protein</fullName>
    </submittedName>
</protein>
<dbReference type="EMBL" id="LR134473">
    <property type="protein sequence ID" value="VEI03923.1"/>
    <property type="molecule type" value="Genomic_DNA"/>
</dbReference>
<evidence type="ECO:0000313" key="2">
    <source>
        <dbReference type="Proteomes" id="UP000277858"/>
    </source>
</evidence>
<dbReference type="STRING" id="1122997.GCA_000425285_02108"/>
<sequence>MADGLKLLGIVSPENWTVAVIDGQPEEVVNLAGMAQMVRSAPIGQRRALRRLRRLLNDDHYSRLLAELERTK</sequence>
<proteinExistence type="predicted"/>